<reference evidence="2" key="2">
    <citation type="submission" date="2020-05" db="UniProtKB">
        <authorList>
            <consortium name="EnsemblMetazoa"/>
        </authorList>
    </citation>
    <scope>IDENTIFICATION</scope>
    <source>
        <strain evidence="2">FAR1</strain>
    </source>
</reference>
<evidence type="ECO:0000313" key="3">
    <source>
        <dbReference type="Proteomes" id="UP000075886"/>
    </source>
</evidence>
<sequence length="252" mass="25361">MSFRAASGAPCGPLSAMQGANLPKLTAFTPRNAGCRNALADSTNASVCASRSLVGDCSYPHQPTGTGSVIAGVAVAAAAAAAAADAGGVAAVAAADDDGVDDALCTCRRANLLTVSELVTCCKSDTAVGGCVLPLVVSSDPTPTDADGLLPVPSPPFGTATCAALTTPLRPVPLFSGPFDGIVPLVVLPVLPVLQLLPLLLILIPLVVRPFPQPPLSVLSWAARNPISSYESWQLLQLQSSGSKKGLKSRIG</sequence>
<keyword evidence="1" id="KW-0472">Membrane</keyword>
<dbReference type="EMBL" id="AXCN02000300">
    <property type="status" value="NOT_ANNOTATED_CDS"/>
    <property type="molecule type" value="Genomic_DNA"/>
</dbReference>
<dbReference type="AlphaFoldDB" id="A0A182QQ27"/>
<name>A0A182QQ27_9DIPT</name>
<proteinExistence type="predicted"/>
<dbReference type="VEuPathDB" id="VectorBase:AFAF014600"/>
<protein>
    <submittedName>
        <fullName evidence="2">Uncharacterized protein</fullName>
    </submittedName>
</protein>
<keyword evidence="1" id="KW-1133">Transmembrane helix</keyword>
<feature type="transmembrane region" description="Helical" evidence="1">
    <location>
        <begin position="182"/>
        <end position="208"/>
    </location>
</feature>
<accession>A0A182QQ27</accession>
<evidence type="ECO:0000313" key="2">
    <source>
        <dbReference type="EnsemblMetazoa" id="AFAF014600-PA"/>
    </source>
</evidence>
<dbReference type="EnsemblMetazoa" id="AFAF014600-RA">
    <property type="protein sequence ID" value="AFAF014600-PA"/>
    <property type="gene ID" value="AFAF014600"/>
</dbReference>
<keyword evidence="3" id="KW-1185">Reference proteome</keyword>
<organism evidence="2 3">
    <name type="scientific">Anopheles farauti</name>
    <dbReference type="NCBI Taxonomy" id="69004"/>
    <lineage>
        <taxon>Eukaryota</taxon>
        <taxon>Metazoa</taxon>
        <taxon>Ecdysozoa</taxon>
        <taxon>Arthropoda</taxon>
        <taxon>Hexapoda</taxon>
        <taxon>Insecta</taxon>
        <taxon>Pterygota</taxon>
        <taxon>Neoptera</taxon>
        <taxon>Endopterygota</taxon>
        <taxon>Diptera</taxon>
        <taxon>Nematocera</taxon>
        <taxon>Culicoidea</taxon>
        <taxon>Culicidae</taxon>
        <taxon>Anophelinae</taxon>
        <taxon>Anopheles</taxon>
    </lineage>
</organism>
<keyword evidence="1" id="KW-0812">Transmembrane</keyword>
<reference evidence="3" key="1">
    <citation type="submission" date="2014-01" db="EMBL/GenBank/DDBJ databases">
        <title>The Genome Sequence of Anopheles farauti FAR1 (V2).</title>
        <authorList>
            <consortium name="The Broad Institute Genomics Platform"/>
            <person name="Neafsey D.E."/>
            <person name="Besansky N."/>
            <person name="Howell P."/>
            <person name="Walton C."/>
            <person name="Young S.K."/>
            <person name="Zeng Q."/>
            <person name="Gargeya S."/>
            <person name="Fitzgerald M."/>
            <person name="Haas B."/>
            <person name="Abouelleil A."/>
            <person name="Allen A.W."/>
            <person name="Alvarado L."/>
            <person name="Arachchi H.M."/>
            <person name="Berlin A.M."/>
            <person name="Chapman S.B."/>
            <person name="Gainer-Dewar J."/>
            <person name="Goldberg J."/>
            <person name="Griggs A."/>
            <person name="Gujja S."/>
            <person name="Hansen M."/>
            <person name="Howarth C."/>
            <person name="Imamovic A."/>
            <person name="Ireland A."/>
            <person name="Larimer J."/>
            <person name="McCowan C."/>
            <person name="Murphy C."/>
            <person name="Pearson M."/>
            <person name="Poon T.W."/>
            <person name="Priest M."/>
            <person name="Roberts A."/>
            <person name="Saif S."/>
            <person name="Shea T."/>
            <person name="Sisk P."/>
            <person name="Sykes S."/>
            <person name="Wortman J."/>
            <person name="Nusbaum C."/>
            <person name="Birren B."/>
        </authorList>
    </citation>
    <scope>NUCLEOTIDE SEQUENCE [LARGE SCALE GENOMIC DNA]</scope>
    <source>
        <strain evidence="3">FAR1</strain>
    </source>
</reference>
<evidence type="ECO:0000256" key="1">
    <source>
        <dbReference type="SAM" id="Phobius"/>
    </source>
</evidence>
<dbReference type="Proteomes" id="UP000075886">
    <property type="component" value="Unassembled WGS sequence"/>
</dbReference>